<protein>
    <recommendedName>
        <fullName evidence="1">HMA domain-containing protein</fullName>
    </recommendedName>
</protein>
<evidence type="ECO:0000313" key="2">
    <source>
        <dbReference type="EMBL" id="ACE83807.1"/>
    </source>
</evidence>
<dbReference type="Pfam" id="PF00403">
    <property type="entry name" value="HMA"/>
    <property type="match status" value="1"/>
</dbReference>
<dbReference type="SUPFAM" id="SSF55008">
    <property type="entry name" value="HMA, heavy metal-associated domain"/>
    <property type="match status" value="1"/>
</dbReference>
<dbReference type="STRING" id="498211.CJA_2023"/>
<dbReference type="InterPro" id="IPR006121">
    <property type="entry name" value="HMA_dom"/>
</dbReference>
<dbReference type="AlphaFoldDB" id="B3PHM2"/>
<accession>B3PHM2</accession>
<dbReference type="GO" id="GO:0046872">
    <property type="term" value="F:metal ion binding"/>
    <property type="evidence" value="ECO:0007669"/>
    <property type="project" value="InterPro"/>
</dbReference>
<dbReference type="KEGG" id="cja:CJA_2023"/>
<dbReference type="OrthoDB" id="9814359at2"/>
<dbReference type="CDD" id="cd00371">
    <property type="entry name" value="HMA"/>
    <property type="match status" value="1"/>
</dbReference>
<proteinExistence type="predicted"/>
<name>B3PHM2_CELJU</name>
<dbReference type="HOGENOM" id="CLU_134973_5_0_6"/>
<dbReference type="EMBL" id="CP000934">
    <property type="protein sequence ID" value="ACE83807.1"/>
    <property type="molecule type" value="Genomic_DNA"/>
</dbReference>
<dbReference type="eggNOG" id="COG2608">
    <property type="taxonomic scope" value="Bacteria"/>
</dbReference>
<dbReference type="Gene3D" id="3.30.70.100">
    <property type="match status" value="1"/>
</dbReference>
<organism evidence="2 3">
    <name type="scientific">Cellvibrio japonicus (strain Ueda107)</name>
    <name type="common">Pseudomonas fluorescens subsp. cellulosa</name>
    <dbReference type="NCBI Taxonomy" id="498211"/>
    <lineage>
        <taxon>Bacteria</taxon>
        <taxon>Pseudomonadati</taxon>
        <taxon>Pseudomonadota</taxon>
        <taxon>Gammaproteobacteria</taxon>
        <taxon>Cellvibrionales</taxon>
        <taxon>Cellvibrionaceae</taxon>
        <taxon>Cellvibrio</taxon>
    </lineage>
</organism>
<evidence type="ECO:0000259" key="1">
    <source>
        <dbReference type="PROSITE" id="PS50846"/>
    </source>
</evidence>
<dbReference type="PROSITE" id="PS50846">
    <property type="entry name" value="HMA_2"/>
    <property type="match status" value="1"/>
</dbReference>
<reference evidence="2 3" key="1">
    <citation type="journal article" date="2008" name="J. Bacteriol.">
        <title>Insights into plant cell wall degradation from the genome sequence of the soil bacterium Cellvibrio japonicus.</title>
        <authorList>
            <person name="Deboy R.T."/>
            <person name="Mongodin E.F."/>
            <person name="Fouts D.E."/>
            <person name="Tailford L.E."/>
            <person name="Khouri H."/>
            <person name="Emerson J.B."/>
            <person name="Mohamoud Y."/>
            <person name="Watkins K."/>
            <person name="Henrissat B."/>
            <person name="Gilbert H.J."/>
            <person name="Nelson K.E."/>
        </authorList>
    </citation>
    <scope>NUCLEOTIDE SEQUENCE [LARGE SCALE GENOMIC DNA]</scope>
    <source>
        <strain evidence="2 3">Ueda107</strain>
    </source>
</reference>
<evidence type="ECO:0000313" key="3">
    <source>
        <dbReference type="Proteomes" id="UP000001036"/>
    </source>
</evidence>
<dbReference type="Proteomes" id="UP000001036">
    <property type="component" value="Chromosome"/>
</dbReference>
<gene>
    <name evidence="2" type="ordered locus">CJA_2023</name>
</gene>
<feature type="domain" description="HMA" evidence="1">
    <location>
        <begin position="1"/>
        <end position="63"/>
    </location>
</feature>
<keyword evidence="3" id="KW-1185">Reference proteome</keyword>
<sequence length="70" mass="7630">MYRFHVPAMTCDGCARAITRAIQRQDPQASISALPSSHRVDIQTGLDKGQLVHILEEAGYGDGLEEIPHG</sequence>
<dbReference type="RefSeq" id="WP_012487630.1">
    <property type="nucleotide sequence ID" value="NC_010995.1"/>
</dbReference>
<dbReference type="InterPro" id="IPR036163">
    <property type="entry name" value="HMA_dom_sf"/>
</dbReference>